<evidence type="ECO:0000256" key="1">
    <source>
        <dbReference type="ARBA" id="ARBA00002526"/>
    </source>
</evidence>
<dbReference type="InterPro" id="IPR013328">
    <property type="entry name" value="6PGD_dom2"/>
</dbReference>
<evidence type="ECO:0000256" key="11">
    <source>
        <dbReference type="ARBA" id="ARBA00022840"/>
    </source>
</evidence>
<keyword evidence="8" id="KW-0808">Transferase</keyword>
<comment type="pathway">
    <text evidence="3 18">Carbohydrate degradation; pentose phosphate pathway; D-ribulose 5-phosphate from D-glucose 6-phosphate (oxidative stage): step 3/3.</text>
</comment>
<dbReference type="OrthoDB" id="9804542at2"/>
<keyword evidence="10" id="KW-0418">Kinase</keyword>
<evidence type="ECO:0000256" key="6">
    <source>
        <dbReference type="ARBA" id="ARBA00011738"/>
    </source>
</evidence>
<dbReference type="CDD" id="cd02021">
    <property type="entry name" value="GntK"/>
    <property type="match status" value="1"/>
</dbReference>
<dbReference type="GO" id="GO:0006098">
    <property type="term" value="P:pentose-phosphate shunt"/>
    <property type="evidence" value="ECO:0007669"/>
    <property type="project" value="UniProtKB-UniPathway"/>
</dbReference>
<dbReference type="Proteomes" id="UP000241507">
    <property type="component" value="Chromosome"/>
</dbReference>
<dbReference type="KEGG" id="grs:C7S20_14255"/>
<dbReference type="SUPFAM" id="SSF52540">
    <property type="entry name" value="P-loop containing nucleoside triphosphate hydrolases"/>
    <property type="match status" value="1"/>
</dbReference>
<evidence type="ECO:0000256" key="5">
    <source>
        <dbReference type="ARBA" id="ARBA00008420"/>
    </source>
</evidence>
<comment type="pathway">
    <text evidence="2">Carbohydrate acid metabolism.</text>
</comment>
<dbReference type="NCBIfam" id="NF006765">
    <property type="entry name" value="PRK09287.1"/>
    <property type="match status" value="1"/>
</dbReference>
<evidence type="ECO:0000256" key="10">
    <source>
        <dbReference type="ARBA" id="ARBA00022777"/>
    </source>
</evidence>
<keyword evidence="14 18" id="KW-0311">Gluconate utilization</keyword>
<evidence type="ECO:0000256" key="9">
    <source>
        <dbReference type="ARBA" id="ARBA00022741"/>
    </source>
</evidence>
<dbReference type="GO" id="GO:0005524">
    <property type="term" value="F:ATP binding"/>
    <property type="evidence" value="ECO:0007669"/>
    <property type="project" value="UniProtKB-KW"/>
</dbReference>
<dbReference type="FunFam" id="1.10.1040.10:FF:000032">
    <property type="entry name" value="6-phosphogluconate dehydrogenase, decarboxylating"/>
    <property type="match status" value="1"/>
</dbReference>
<keyword evidence="21" id="KW-1185">Reference proteome</keyword>
<dbReference type="RefSeq" id="WP_107013106.1">
    <property type="nucleotide sequence ID" value="NZ_CP028136.1"/>
</dbReference>
<comment type="subunit">
    <text evidence="6">Homodimer.</text>
</comment>
<comment type="catalytic activity">
    <reaction evidence="16">
        <text>D-gluconate + ATP = 6-phospho-D-gluconate + ADP + H(+)</text>
        <dbReference type="Rhea" id="RHEA:19433"/>
        <dbReference type="ChEBI" id="CHEBI:15378"/>
        <dbReference type="ChEBI" id="CHEBI:18391"/>
        <dbReference type="ChEBI" id="CHEBI:30616"/>
        <dbReference type="ChEBI" id="CHEBI:58759"/>
        <dbReference type="ChEBI" id="CHEBI:456216"/>
        <dbReference type="EC" id="2.7.1.12"/>
    </reaction>
</comment>
<keyword evidence="12 18" id="KW-0521">NADP</keyword>
<dbReference type="InterPro" id="IPR006113">
    <property type="entry name" value="6PGDH_Gnd/GntZ"/>
</dbReference>
<dbReference type="Pfam" id="PF00393">
    <property type="entry name" value="6PGD"/>
    <property type="match status" value="1"/>
</dbReference>
<dbReference type="NCBIfam" id="TIGR00873">
    <property type="entry name" value="gnd"/>
    <property type="match status" value="1"/>
</dbReference>
<dbReference type="InterPro" id="IPR027417">
    <property type="entry name" value="P-loop_NTPase"/>
</dbReference>
<evidence type="ECO:0000256" key="17">
    <source>
        <dbReference type="ARBA" id="ARBA00048640"/>
    </source>
</evidence>
<dbReference type="PRINTS" id="PR00076">
    <property type="entry name" value="6PGDHDRGNASE"/>
</dbReference>
<dbReference type="GO" id="GO:0050661">
    <property type="term" value="F:NADP binding"/>
    <property type="evidence" value="ECO:0007669"/>
    <property type="project" value="InterPro"/>
</dbReference>
<dbReference type="SMART" id="SM01350">
    <property type="entry name" value="6PGD"/>
    <property type="match status" value="1"/>
</dbReference>
<dbReference type="Gene3D" id="3.40.50.300">
    <property type="entry name" value="P-loop containing nucleotide triphosphate hydrolases"/>
    <property type="match status" value="1"/>
</dbReference>
<reference evidence="21" key="1">
    <citation type="submission" date="2018-03" db="EMBL/GenBank/DDBJ databases">
        <title>Gramella fulva sp. nov., isolated from a dry surface of tidal flat.</title>
        <authorList>
            <person name="Hwang S.H."/>
            <person name="Hwang W.M."/>
            <person name="Kang K."/>
            <person name="Ahn T.-Y."/>
        </authorList>
    </citation>
    <scope>NUCLEOTIDE SEQUENCE [LARGE SCALE GENOMIC DNA]</scope>
    <source>
        <strain evidence="21">SH35</strain>
    </source>
</reference>
<dbReference type="AlphaFoldDB" id="A0A2R3Z7X7"/>
<dbReference type="Gene3D" id="1.20.5.320">
    <property type="entry name" value="6-Phosphogluconate Dehydrogenase, domain 3"/>
    <property type="match status" value="1"/>
</dbReference>
<dbReference type="InterPro" id="IPR031322">
    <property type="entry name" value="Shikimate/glucono_kinase"/>
</dbReference>
<dbReference type="SUPFAM" id="SSF51735">
    <property type="entry name" value="NAD(P)-binding Rossmann-fold domains"/>
    <property type="match status" value="1"/>
</dbReference>
<keyword evidence="9" id="KW-0547">Nucleotide-binding</keyword>
<keyword evidence="15 18" id="KW-0570">Pentose shunt</keyword>
<keyword evidence="11" id="KW-0067">ATP-binding</keyword>
<dbReference type="InterPro" id="IPR008927">
    <property type="entry name" value="6-PGluconate_DH-like_C_sf"/>
</dbReference>
<dbReference type="Gene3D" id="1.10.1040.10">
    <property type="entry name" value="N-(1-d-carboxylethyl)-l-norvaline Dehydrogenase, domain 2"/>
    <property type="match status" value="1"/>
</dbReference>
<evidence type="ECO:0000313" key="20">
    <source>
        <dbReference type="EMBL" id="AVR46332.1"/>
    </source>
</evidence>
<name>A0A2R3Z7X7_9FLAO</name>
<dbReference type="InterPro" id="IPR006183">
    <property type="entry name" value="Pgluconate_DH"/>
</dbReference>
<proteinExistence type="inferred from homology"/>
<keyword evidence="13 18" id="KW-0560">Oxidoreductase</keyword>
<comment type="similarity">
    <text evidence="4 18">Belongs to the 6-phosphogluconate dehydrogenase family.</text>
</comment>
<evidence type="ECO:0000256" key="4">
    <source>
        <dbReference type="ARBA" id="ARBA00008419"/>
    </source>
</evidence>
<dbReference type="GO" id="GO:0019521">
    <property type="term" value="P:D-gluconate metabolic process"/>
    <property type="evidence" value="ECO:0007669"/>
    <property type="project" value="UniProtKB-KW"/>
</dbReference>
<dbReference type="GO" id="GO:0046316">
    <property type="term" value="F:gluconokinase activity"/>
    <property type="evidence" value="ECO:0007669"/>
    <property type="project" value="UniProtKB-EC"/>
</dbReference>
<dbReference type="NCBIfam" id="TIGR01313">
    <property type="entry name" value="therm_gnt_kin"/>
    <property type="match status" value="1"/>
</dbReference>
<evidence type="ECO:0000256" key="16">
    <source>
        <dbReference type="ARBA" id="ARBA00048090"/>
    </source>
</evidence>
<dbReference type="GO" id="GO:0004616">
    <property type="term" value="F:phosphogluconate dehydrogenase (decarboxylating) activity"/>
    <property type="evidence" value="ECO:0007669"/>
    <property type="project" value="UniProtKB-EC"/>
</dbReference>
<dbReference type="Gene3D" id="3.40.50.720">
    <property type="entry name" value="NAD(P)-binding Rossmann-like Domain"/>
    <property type="match status" value="1"/>
</dbReference>
<sequence>MPQTIILMGVSGVGKSTLGKMLAEKLKLAFFDADDFHSEANISKMNTGLPLNDDDRKLWLENLAENIKKWSDGAVLACSALKEKYRQTLIQHAEKPVKWVYLYEDYEMIKSRMEQRKDHYFKPELLKSQFDTLEPPAYGIHIKVNKSPEENLKKIMNELERPHIGLIGLGVMGKSLALNMASKGIPVSVYNRDFKDVEVDIAKNFAAEHEETYIFPWFNDLQKFVASLPKPRNIMIMVKAGAAVDAVINELLPVLDAGDLIIDGGNSHFKDTAKRIKMLGEKDIYFLGTGISGGEEGALKGPSIMPGGSKVAYERAGEVLEKIAARDPWGDACCTYIGPEGSGHFVKMLHNGIEYGEMQLIAEFYHLLRFFCGMDTSAIADLFAEWNTELRSYLLEISIDILRQKEENDYLLDKILDVAGQKGTGGWSTEAALELGVPLDTITAAVLARNLSAFKADRIKASKKYHFKTVGENVPSREELFRVYRSVMIINHSIGFELLRAASKEYNWDLNLSEIARIWTGGCIIKSGFMEELVNIFKDHHSHLLLQDKISDELKNINFAKVLSFALENACPMPLTSAAATYLFGFSSQQSSANMIQAQRDYFGAHTFERIDKNRGEFFHFNWKKPD</sequence>
<dbReference type="InterPro" id="IPR006184">
    <property type="entry name" value="6PGdom_BS"/>
</dbReference>
<feature type="domain" description="6-phosphogluconate dehydrogenase C-terminal" evidence="19">
    <location>
        <begin position="343"/>
        <end position="624"/>
    </location>
</feature>
<evidence type="ECO:0000256" key="7">
    <source>
        <dbReference type="ARBA" id="ARBA00018193"/>
    </source>
</evidence>
<evidence type="ECO:0000256" key="2">
    <source>
        <dbReference type="ARBA" id="ARBA00004761"/>
    </source>
</evidence>
<evidence type="ECO:0000256" key="13">
    <source>
        <dbReference type="ARBA" id="ARBA00023002"/>
    </source>
</evidence>
<evidence type="ECO:0000256" key="14">
    <source>
        <dbReference type="ARBA" id="ARBA00023064"/>
    </source>
</evidence>
<dbReference type="InterPro" id="IPR006001">
    <property type="entry name" value="Therm_gnt_kin"/>
</dbReference>
<evidence type="ECO:0000256" key="18">
    <source>
        <dbReference type="RuleBase" id="RU000485"/>
    </source>
</evidence>
<evidence type="ECO:0000256" key="3">
    <source>
        <dbReference type="ARBA" id="ARBA00004874"/>
    </source>
</evidence>
<dbReference type="EC" id="1.1.1.44" evidence="18"/>
<dbReference type="InterPro" id="IPR006114">
    <property type="entry name" value="6PGDH_C"/>
</dbReference>
<evidence type="ECO:0000256" key="12">
    <source>
        <dbReference type="ARBA" id="ARBA00022857"/>
    </source>
</evidence>
<dbReference type="PANTHER" id="PTHR11811">
    <property type="entry name" value="6-PHOSPHOGLUCONATE DEHYDROGENASE"/>
    <property type="match status" value="1"/>
</dbReference>
<comment type="catalytic activity">
    <reaction evidence="17 18">
        <text>6-phospho-D-gluconate + NADP(+) = D-ribulose 5-phosphate + CO2 + NADPH</text>
        <dbReference type="Rhea" id="RHEA:10116"/>
        <dbReference type="ChEBI" id="CHEBI:16526"/>
        <dbReference type="ChEBI" id="CHEBI:57783"/>
        <dbReference type="ChEBI" id="CHEBI:58121"/>
        <dbReference type="ChEBI" id="CHEBI:58349"/>
        <dbReference type="ChEBI" id="CHEBI:58759"/>
        <dbReference type="EC" id="1.1.1.44"/>
    </reaction>
</comment>
<dbReference type="InterPro" id="IPR006115">
    <property type="entry name" value="6PGDH_NADP-bd"/>
</dbReference>
<comment type="similarity">
    <text evidence="5">Belongs to the gluconokinase GntK/GntV family.</text>
</comment>
<accession>A0A2R3Z7X7</accession>
<dbReference type="SUPFAM" id="SSF48179">
    <property type="entry name" value="6-phosphogluconate dehydrogenase C-terminal domain-like"/>
    <property type="match status" value="1"/>
</dbReference>
<dbReference type="InterPro" id="IPR036291">
    <property type="entry name" value="NAD(P)-bd_dom_sf"/>
</dbReference>
<dbReference type="Pfam" id="PF03446">
    <property type="entry name" value="NAD_binding_2"/>
    <property type="match status" value="1"/>
</dbReference>
<comment type="function">
    <text evidence="1">Catalyzes the oxidative decarboxylation of 6-phosphogluconate to ribulose 5-phosphate and CO(2), with concomitant reduction of NADP to NADPH.</text>
</comment>
<protein>
    <recommendedName>
        <fullName evidence="7 18">6-phosphogluconate dehydrogenase, decarboxylating</fullName>
        <ecNumber evidence="18">1.1.1.44</ecNumber>
    </recommendedName>
</protein>
<dbReference type="PROSITE" id="PS00461">
    <property type="entry name" value="6PGD"/>
    <property type="match status" value="1"/>
</dbReference>
<dbReference type="Pfam" id="PF01202">
    <property type="entry name" value="SKI"/>
    <property type="match status" value="1"/>
</dbReference>
<dbReference type="UniPathway" id="UPA00115">
    <property type="reaction ID" value="UER00410"/>
</dbReference>
<evidence type="ECO:0000259" key="19">
    <source>
        <dbReference type="SMART" id="SM01350"/>
    </source>
</evidence>
<evidence type="ECO:0000256" key="8">
    <source>
        <dbReference type="ARBA" id="ARBA00022679"/>
    </source>
</evidence>
<dbReference type="EMBL" id="CP028136">
    <property type="protein sequence ID" value="AVR46332.1"/>
    <property type="molecule type" value="Genomic_DNA"/>
</dbReference>
<organism evidence="20 21">
    <name type="scientific">Christiangramia fulva</name>
    <dbReference type="NCBI Taxonomy" id="2126553"/>
    <lineage>
        <taxon>Bacteria</taxon>
        <taxon>Pseudomonadati</taxon>
        <taxon>Bacteroidota</taxon>
        <taxon>Flavobacteriia</taxon>
        <taxon>Flavobacteriales</taxon>
        <taxon>Flavobacteriaceae</taxon>
        <taxon>Christiangramia</taxon>
    </lineage>
</organism>
<evidence type="ECO:0000313" key="21">
    <source>
        <dbReference type="Proteomes" id="UP000241507"/>
    </source>
</evidence>
<gene>
    <name evidence="20" type="ORF">C7S20_14255</name>
</gene>
<evidence type="ECO:0000256" key="15">
    <source>
        <dbReference type="ARBA" id="ARBA00023126"/>
    </source>
</evidence>